<reference evidence="1 2" key="1">
    <citation type="submission" date="2019-07" db="EMBL/GenBank/DDBJ databases">
        <title>Genomic Encyclopedia of Archaeal and Bacterial Type Strains, Phase II (KMG-II): from individual species to whole genera.</title>
        <authorList>
            <person name="Goeker M."/>
        </authorList>
    </citation>
    <scope>NUCLEOTIDE SEQUENCE [LARGE SCALE GENOMIC DNA]</scope>
    <source>
        <strain evidence="1 2">ATCC BAA-1854</strain>
    </source>
</reference>
<comment type="caution">
    <text evidence="1">The sequence shown here is derived from an EMBL/GenBank/DDBJ whole genome shotgun (WGS) entry which is preliminary data.</text>
</comment>
<organism evidence="1 2">
    <name type="scientific">Mucilaginibacter frigoritolerans</name>
    <dbReference type="NCBI Taxonomy" id="652788"/>
    <lineage>
        <taxon>Bacteria</taxon>
        <taxon>Pseudomonadati</taxon>
        <taxon>Bacteroidota</taxon>
        <taxon>Sphingobacteriia</taxon>
        <taxon>Sphingobacteriales</taxon>
        <taxon>Sphingobacteriaceae</taxon>
        <taxon>Mucilaginibacter</taxon>
    </lineage>
</organism>
<protein>
    <submittedName>
        <fullName evidence="1">Uncharacterized protein</fullName>
    </submittedName>
</protein>
<accession>A0A562TSB7</accession>
<evidence type="ECO:0000313" key="2">
    <source>
        <dbReference type="Proteomes" id="UP000317010"/>
    </source>
</evidence>
<sequence>MKLRIMLILLFVFSILIAKSERPLQSFDKTAFYAILKSGKIDDINQELSLLSSSSFSERDGYEGALLMRKGGLLKVPGEKLKSFKKGRILLETALANDNNNGEYHFLRLIIQEHAPKIVKYRADLETDKEHVKKTYKNLSPAMQQAVIDYSKSSQIIHPQDFQQ</sequence>
<dbReference type="Proteomes" id="UP000317010">
    <property type="component" value="Unassembled WGS sequence"/>
</dbReference>
<dbReference type="RefSeq" id="WP_144915504.1">
    <property type="nucleotide sequence ID" value="NZ_VLLI01000013.1"/>
</dbReference>
<proteinExistence type="predicted"/>
<dbReference type="EMBL" id="VLLI01000013">
    <property type="protein sequence ID" value="TWI96373.1"/>
    <property type="molecule type" value="Genomic_DNA"/>
</dbReference>
<keyword evidence="2" id="KW-1185">Reference proteome</keyword>
<dbReference type="OrthoDB" id="663842at2"/>
<gene>
    <name evidence="1" type="ORF">JN11_04107</name>
</gene>
<evidence type="ECO:0000313" key="1">
    <source>
        <dbReference type="EMBL" id="TWI96373.1"/>
    </source>
</evidence>
<dbReference type="AlphaFoldDB" id="A0A562TSB7"/>
<name>A0A562TSB7_9SPHI</name>